<proteinExistence type="predicted"/>
<dbReference type="Proteomes" id="UP001630127">
    <property type="component" value="Unassembled WGS sequence"/>
</dbReference>
<sequence>MNGVMQISFGNMKAELNIFDIYRQPPDLDNVNEVNLIDSSTHNTFLQSHYDDSPEACLTHCGCDVDIDKPIEEVNTLLNSAPLIKIQSWQPKVKPLVVRPSLPKLPSIAEPPKLDLKPLPNTLKYAYLGPSKSCPVSIAFDLCNDQEFKLLNVLKNHKEAIGWSIADIKGISLSIIMHRTHIAEEAKPSCES</sequence>
<keyword evidence="2" id="KW-1185">Reference proteome</keyword>
<protein>
    <submittedName>
        <fullName evidence="1">Uncharacterized protein</fullName>
    </submittedName>
</protein>
<gene>
    <name evidence="1" type="ORF">ACH5RR_002795</name>
</gene>
<evidence type="ECO:0000313" key="2">
    <source>
        <dbReference type="Proteomes" id="UP001630127"/>
    </source>
</evidence>
<name>A0ABD3ATK3_9GENT</name>
<dbReference type="AlphaFoldDB" id="A0ABD3ATK3"/>
<comment type="caution">
    <text evidence="1">The sequence shown here is derived from an EMBL/GenBank/DDBJ whole genome shotgun (WGS) entry which is preliminary data.</text>
</comment>
<evidence type="ECO:0000313" key="1">
    <source>
        <dbReference type="EMBL" id="KAL3534334.1"/>
    </source>
</evidence>
<accession>A0ABD3ATK3</accession>
<reference evidence="1 2" key="1">
    <citation type="submission" date="2024-11" db="EMBL/GenBank/DDBJ databases">
        <title>A near-complete genome assembly of Cinchona calisaya.</title>
        <authorList>
            <person name="Lian D.C."/>
            <person name="Zhao X.W."/>
            <person name="Wei L."/>
        </authorList>
    </citation>
    <scope>NUCLEOTIDE SEQUENCE [LARGE SCALE GENOMIC DNA]</scope>
    <source>
        <tissue evidence="1">Nenye</tissue>
    </source>
</reference>
<dbReference type="EMBL" id="JBJUIK010000002">
    <property type="protein sequence ID" value="KAL3534334.1"/>
    <property type="molecule type" value="Genomic_DNA"/>
</dbReference>
<organism evidence="1 2">
    <name type="scientific">Cinchona calisaya</name>
    <dbReference type="NCBI Taxonomy" id="153742"/>
    <lineage>
        <taxon>Eukaryota</taxon>
        <taxon>Viridiplantae</taxon>
        <taxon>Streptophyta</taxon>
        <taxon>Embryophyta</taxon>
        <taxon>Tracheophyta</taxon>
        <taxon>Spermatophyta</taxon>
        <taxon>Magnoliopsida</taxon>
        <taxon>eudicotyledons</taxon>
        <taxon>Gunneridae</taxon>
        <taxon>Pentapetalae</taxon>
        <taxon>asterids</taxon>
        <taxon>lamiids</taxon>
        <taxon>Gentianales</taxon>
        <taxon>Rubiaceae</taxon>
        <taxon>Cinchonoideae</taxon>
        <taxon>Cinchoneae</taxon>
        <taxon>Cinchona</taxon>
    </lineage>
</organism>